<dbReference type="Pfam" id="PF00133">
    <property type="entry name" value="tRNA-synt_1"/>
    <property type="match status" value="2"/>
</dbReference>
<sequence length="1143" mass="127367">MATTNGLDPQAKTLKLENTEKRDTLIAIEKKYQKSWQDGGVFNATPPPSSDTRGLSPEEIRKKHPKYYAIFAYPYMNGTLHAGHSFTISKVEFTSGFARMEGKRVLFPVGYHCTGMPIKACADKLTDDVRKFGQNFEKYDEEEEGSGLPDGQPPAPTPAQTKEDITKFTSKKSKANAKTTKMKYQFQIMRALGIPNEEIHKFADAHYWLKYFPPICQQDLNNIGARIDWRRKFVTTDANPYYDAFVRWQMNRLHELNKVQYGVRYTIYSPKDGQPCMDHDRTEGEGVAPQDYTALKLKVQEWAPKAQEKIKGKIPETANVYFVPATLRPETMYGQTCCFVGPKITYGLFKVSENDYYFVTKRAAWNMAFQGTFFNSDKFPKDISELPLIVEMVGSDVVGTLVKAPLSIHTSGIRVLPMESVLATKGTGVVTSVPSDSPDDYATVMDLAKKAEYYGIQKEWAQLEILPVIQTPSYGNITAKFLVEKMKINSPKDAKQLAEAKDLAYKEGYYKGTMLVGDYKGQSVESAKPKVKEALIKAGEAFEYAEPNGLVISRSADECVTAYLGQWFLNYGENDPHWRNTVLDHVKTGLETYSGETQNGFEKNLDWLNRWACARTYGLGSKLPWDPKFLVESLSDSTIYMAYYTISYLLHSDLFGKEPGELSIKPSQMTDEVWDYIFCRTTLTSELSSSSGISKEDLERMRAEFEYWYPLDMNSSGKDLIPNHLTFFLYIHCALFPPEYWPRSVRANGHLLLNGDKMSKSTGNFLTLSDAVKKYGADACRIALADADNPPHVHPQRMVRGSPLPPGLPPIANAANTNLRPADAPSDTNFWDLLFTNDLRHLVHESHTHYSGLNFKAALKSCLYDFTSARDFYREATTAAGIGMHAGLVRKYIELQALVLTPIAPHWCDHIWQSVLRHGTTIQNALWPTATPLPNPSLSAAREYVRATSSSITSAEAAQQKRQAKGKTTSFNPKSPKKLTIYYAAAYPAWQDEYIDLVSKNFNTLTLSVDDKTVGETLKKKGGKEMKRAMPFVQGLKKRLYAGEDAASVFERKLPFTEVKVLGQMVKGLKRTTGCKVIEVVEVEEGGGAVEVGGAKGGGAEGGQEKKGKVVAGDGEGEVRSGLPALAGNAVPGSPGFNFENVG</sequence>
<gene>
    <name evidence="14" type="primary">CDC60</name>
    <name evidence="14" type="ORF">OHK93_004559</name>
</gene>
<dbReference type="EC" id="6.1.1.4" evidence="2"/>
<feature type="domain" description="Aminoacyl-tRNA synthetase class Ia" evidence="11">
    <location>
        <begin position="208"/>
        <end position="789"/>
    </location>
</feature>
<dbReference type="SUPFAM" id="SSF52374">
    <property type="entry name" value="Nucleotidylyl transferase"/>
    <property type="match status" value="1"/>
</dbReference>
<organism evidence="14 15">
    <name type="scientific">Ramalina farinacea</name>
    <dbReference type="NCBI Taxonomy" id="258253"/>
    <lineage>
        <taxon>Eukaryota</taxon>
        <taxon>Fungi</taxon>
        <taxon>Dikarya</taxon>
        <taxon>Ascomycota</taxon>
        <taxon>Pezizomycotina</taxon>
        <taxon>Lecanoromycetes</taxon>
        <taxon>OSLEUM clade</taxon>
        <taxon>Lecanoromycetidae</taxon>
        <taxon>Lecanorales</taxon>
        <taxon>Lecanorineae</taxon>
        <taxon>Ramalinaceae</taxon>
        <taxon>Ramalina</taxon>
    </lineage>
</organism>
<dbReference type="Proteomes" id="UP001161017">
    <property type="component" value="Unassembled WGS sequence"/>
</dbReference>
<feature type="domain" description="Leucine--tRNA ligase RagD-binding" evidence="13">
    <location>
        <begin position="984"/>
        <end position="1041"/>
    </location>
</feature>
<dbReference type="Gene3D" id="3.90.740.10">
    <property type="entry name" value="Valyl/Leucyl/Isoleucyl-tRNA synthetase, editing domain"/>
    <property type="match status" value="1"/>
</dbReference>
<evidence type="ECO:0000256" key="1">
    <source>
        <dbReference type="ARBA" id="ARBA00005594"/>
    </source>
</evidence>
<dbReference type="InterPro" id="IPR009008">
    <property type="entry name" value="Val/Leu/Ile-tRNA-synth_edit"/>
</dbReference>
<keyword evidence="4" id="KW-0547">Nucleotide-binding</keyword>
<dbReference type="NCBIfam" id="TIGR00395">
    <property type="entry name" value="leuS_arch"/>
    <property type="match status" value="1"/>
</dbReference>
<dbReference type="InterPro" id="IPR002300">
    <property type="entry name" value="aa-tRNA-synth_Ia"/>
</dbReference>
<evidence type="ECO:0000256" key="9">
    <source>
        <dbReference type="ARBA" id="ARBA00047469"/>
    </source>
</evidence>
<evidence type="ECO:0000259" key="11">
    <source>
        <dbReference type="Pfam" id="PF00133"/>
    </source>
</evidence>
<dbReference type="InterPro" id="IPR013155">
    <property type="entry name" value="M/V/L/I-tRNA-synth_anticd-bd"/>
</dbReference>
<dbReference type="InterPro" id="IPR004493">
    <property type="entry name" value="Leu-tRNA-synth_Ia_arc/euk"/>
</dbReference>
<evidence type="ECO:0000259" key="13">
    <source>
        <dbReference type="Pfam" id="PF24810"/>
    </source>
</evidence>
<keyword evidence="7 14" id="KW-0030">Aminoacyl-tRNA synthetase</keyword>
<dbReference type="GO" id="GO:0002161">
    <property type="term" value="F:aminoacyl-tRNA deacylase activity"/>
    <property type="evidence" value="ECO:0007669"/>
    <property type="project" value="InterPro"/>
</dbReference>
<evidence type="ECO:0000256" key="6">
    <source>
        <dbReference type="ARBA" id="ARBA00022917"/>
    </source>
</evidence>
<dbReference type="FunFam" id="3.90.740.10:FF:000001">
    <property type="entry name" value="Leucine--tRNA ligase, cytoplasmic"/>
    <property type="match status" value="1"/>
</dbReference>
<dbReference type="AlphaFoldDB" id="A0AA43QUN4"/>
<dbReference type="SUPFAM" id="SSF50677">
    <property type="entry name" value="ValRS/IleRS/LeuRS editing domain"/>
    <property type="match status" value="1"/>
</dbReference>
<evidence type="ECO:0000256" key="8">
    <source>
        <dbReference type="ARBA" id="ARBA00030520"/>
    </source>
</evidence>
<feature type="region of interest" description="Disordered" evidence="10">
    <location>
        <begin position="38"/>
        <end position="58"/>
    </location>
</feature>
<feature type="region of interest" description="Disordered" evidence="10">
    <location>
        <begin position="139"/>
        <end position="172"/>
    </location>
</feature>
<name>A0AA43QUN4_9LECA</name>
<dbReference type="InterPro" id="IPR055416">
    <property type="entry name" value="RBD_LARS1"/>
</dbReference>
<dbReference type="PANTHER" id="PTHR45794:SF1">
    <property type="entry name" value="LEUCINE--TRNA LIGASE, CYTOPLASMIC"/>
    <property type="match status" value="1"/>
</dbReference>
<keyword evidence="3 14" id="KW-0436">Ligase</keyword>
<comment type="similarity">
    <text evidence="1">Belongs to the class-I aminoacyl-tRNA synthetase family.</text>
</comment>
<comment type="caution">
    <text evidence="14">The sequence shown here is derived from an EMBL/GenBank/DDBJ whole genome shotgun (WGS) entry which is preliminary data.</text>
</comment>
<evidence type="ECO:0000256" key="2">
    <source>
        <dbReference type="ARBA" id="ARBA00013164"/>
    </source>
</evidence>
<keyword evidence="5" id="KW-0067">ATP-binding</keyword>
<proteinExistence type="inferred from homology"/>
<keyword evidence="6" id="KW-0648">Protein biosynthesis</keyword>
<evidence type="ECO:0000256" key="4">
    <source>
        <dbReference type="ARBA" id="ARBA00022741"/>
    </source>
</evidence>
<dbReference type="Pfam" id="PF24810">
    <property type="entry name" value="RBD_LARS1"/>
    <property type="match status" value="1"/>
</dbReference>
<dbReference type="Gene3D" id="1.10.730.10">
    <property type="entry name" value="Isoleucyl-tRNA Synthetase, Domain 1"/>
    <property type="match status" value="1"/>
</dbReference>
<reference evidence="14" key="1">
    <citation type="journal article" date="2023" name="Genome Biol. Evol.">
        <title>First Whole Genome Sequence and Flow Cytometry Genome Size Data for the Lichen-Forming Fungus Ramalina farinacea (Ascomycota).</title>
        <authorList>
            <person name="Llewellyn T."/>
            <person name="Mian S."/>
            <person name="Hill R."/>
            <person name="Leitch I.J."/>
            <person name="Gaya E."/>
        </authorList>
    </citation>
    <scope>NUCLEOTIDE SEQUENCE</scope>
    <source>
        <strain evidence="14">LIQ254RAFAR</strain>
    </source>
</reference>
<protein>
    <recommendedName>
        <fullName evidence="2">leucine--tRNA ligase</fullName>
        <ecNumber evidence="2">6.1.1.4</ecNumber>
    </recommendedName>
    <alternativeName>
        <fullName evidence="8">Leucyl-tRNA synthetase</fullName>
    </alternativeName>
</protein>
<comment type="catalytic activity">
    <reaction evidence="9">
        <text>tRNA(Leu) + L-leucine + ATP = L-leucyl-tRNA(Leu) + AMP + diphosphate</text>
        <dbReference type="Rhea" id="RHEA:11688"/>
        <dbReference type="Rhea" id="RHEA-COMP:9613"/>
        <dbReference type="Rhea" id="RHEA-COMP:9622"/>
        <dbReference type="ChEBI" id="CHEBI:30616"/>
        <dbReference type="ChEBI" id="CHEBI:33019"/>
        <dbReference type="ChEBI" id="CHEBI:57427"/>
        <dbReference type="ChEBI" id="CHEBI:78442"/>
        <dbReference type="ChEBI" id="CHEBI:78494"/>
        <dbReference type="ChEBI" id="CHEBI:456215"/>
        <dbReference type="EC" id="6.1.1.4"/>
    </reaction>
</comment>
<evidence type="ECO:0000256" key="10">
    <source>
        <dbReference type="SAM" id="MobiDB-lite"/>
    </source>
</evidence>
<evidence type="ECO:0000256" key="7">
    <source>
        <dbReference type="ARBA" id="ARBA00023146"/>
    </source>
</evidence>
<dbReference type="GO" id="GO:0004823">
    <property type="term" value="F:leucine-tRNA ligase activity"/>
    <property type="evidence" value="ECO:0007669"/>
    <property type="project" value="UniProtKB-EC"/>
</dbReference>
<evidence type="ECO:0000256" key="5">
    <source>
        <dbReference type="ARBA" id="ARBA00022840"/>
    </source>
</evidence>
<dbReference type="SUPFAM" id="SSF47323">
    <property type="entry name" value="Anticodon-binding domain of a subclass of class I aminoacyl-tRNA synthetases"/>
    <property type="match status" value="1"/>
</dbReference>
<evidence type="ECO:0000256" key="3">
    <source>
        <dbReference type="ARBA" id="ARBA00022598"/>
    </source>
</evidence>
<evidence type="ECO:0000313" key="14">
    <source>
        <dbReference type="EMBL" id="MDI1492777.1"/>
    </source>
</evidence>
<dbReference type="InterPro" id="IPR014729">
    <property type="entry name" value="Rossmann-like_a/b/a_fold"/>
</dbReference>
<dbReference type="EMBL" id="JAPUFD010000021">
    <property type="protein sequence ID" value="MDI1492777.1"/>
    <property type="molecule type" value="Genomic_DNA"/>
</dbReference>
<feature type="domain" description="Aminoacyl-tRNA synthetase class Ia" evidence="11">
    <location>
        <begin position="59"/>
        <end position="125"/>
    </location>
</feature>
<dbReference type="GO" id="GO:0005524">
    <property type="term" value="F:ATP binding"/>
    <property type="evidence" value="ECO:0007669"/>
    <property type="project" value="UniProtKB-KW"/>
</dbReference>
<keyword evidence="15" id="KW-1185">Reference proteome</keyword>
<dbReference type="InterPro" id="IPR009080">
    <property type="entry name" value="tRNAsynth_Ia_anticodon-bd"/>
</dbReference>
<evidence type="ECO:0000259" key="12">
    <source>
        <dbReference type="Pfam" id="PF08264"/>
    </source>
</evidence>
<dbReference type="Gene3D" id="3.40.50.620">
    <property type="entry name" value="HUPs"/>
    <property type="match status" value="1"/>
</dbReference>
<feature type="domain" description="Methionyl/Valyl/Leucyl/Isoleucyl-tRNA synthetase anticodon-binding" evidence="12">
    <location>
        <begin position="836"/>
        <end position="958"/>
    </location>
</feature>
<dbReference type="PANTHER" id="PTHR45794">
    <property type="entry name" value="LEUCYL-TRNA SYNTHETASE"/>
    <property type="match status" value="1"/>
</dbReference>
<dbReference type="Pfam" id="PF08264">
    <property type="entry name" value="Anticodon_1"/>
    <property type="match status" value="1"/>
</dbReference>
<evidence type="ECO:0000313" key="15">
    <source>
        <dbReference type="Proteomes" id="UP001161017"/>
    </source>
</evidence>
<dbReference type="GO" id="GO:0006429">
    <property type="term" value="P:leucyl-tRNA aminoacylation"/>
    <property type="evidence" value="ECO:0007669"/>
    <property type="project" value="InterPro"/>
</dbReference>
<accession>A0AA43QUN4</accession>